<comment type="caution">
    <text evidence="9">The sequence shown here is derived from an EMBL/GenBank/DDBJ whole genome shotgun (WGS) entry which is preliminary data.</text>
</comment>
<evidence type="ECO:0000256" key="7">
    <source>
        <dbReference type="NCBIfam" id="TIGR01696"/>
    </source>
</evidence>
<dbReference type="EC" id="5.4.2.7" evidence="6 7"/>
<dbReference type="UniPathway" id="UPA00087">
    <property type="reaction ID" value="UER00173"/>
</dbReference>
<dbReference type="Pfam" id="PF01676">
    <property type="entry name" value="Metalloenzyme"/>
    <property type="match status" value="1"/>
</dbReference>
<dbReference type="Gene3D" id="3.30.70.1250">
    <property type="entry name" value="Phosphopentomutase"/>
    <property type="match status" value="1"/>
</dbReference>
<dbReference type="SUPFAM" id="SSF53649">
    <property type="entry name" value="Alkaline phosphatase-like"/>
    <property type="match status" value="1"/>
</dbReference>
<dbReference type="FunFam" id="3.30.70.1250:FF:000001">
    <property type="entry name" value="Phosphopentomutase"/>
    <property type="match status" value="1"/>
</dbReference>
<evidence type="ECO:0000256" key="6">
    <source>
        <dbReference type="HAMAP-Rule" id="MF_00740"/>
    </source>
</evidence>
<dbReference type="Gene3D" id="3.40.720.10">
    <property type="entry name" value="Alkaline Phosphatase, subunit A"/>
    <property type="match status" value="1"/>
</dbReference>
<evidence type="ECO:0000256" key="4">
    <source>
        <dbReference type="ARBA" id="ARBA00023211"/>
    </source>
</evidence>
<evidence type="ECO:0000256" key="2">
    <source>
        <dbReference type="ARBA" id="ARBA00022490"/>
    </source>
</evidence>
<feature type="domain" description="Metalloenzyme" evidence="8">
    <location>
        <begin position="4"/>
        <end position="381"/>
    </location>
</feature>
<feature type="binding site" evidence="6">
    <location>
        <position position="12"/>
    </location>
    <ligand>
        <name>Mn(2+)</name>
        <dbReference type="ChEBI" id="CHEBI:29035"/>
        <label>1</label>
    </ligand>
</feature>
<name>A0A2T3G2P4_9FIRM</name>
<keyword evidence="3 6" id="KW-0479">Metal-binding</keyword>
<dbReference type="GO" id="GO:0030145">
    <property type="term" value="F:manganese ion binding"/>
    <property type="evidence" value="ECO:0007669"/>
    <property type="project" value="UniProtKB-UniRule"/>
</dbReference>
<dbReference type="GeneID" id="77470086"/>
<evidence type="ECO:0000259" key="8">
    <source>
        <dbReference type="Pfam" id="PF01676"/>
    </source>
</evidence>
<dbReference type="PANTHER" id="PTHR21110">
    <property type="entry name" value="PHOSPHOPENTOMUTASE"/>
    <property type="match status" value="1"/>
</dbReference>
<dbReference type="InterPro" id="IPR006124">
    <property type="entry name" value="Metalloenzyme"/>
</dbReference>
<feature type="binding site" evidence="6">
    <location>
        <position position="293"/>
    </location>
    <ligand>
        <name>Mn(2+)</name>
        <dbReference type="ChEBI" id="CHEBI:29035"/>
        <label>2</label>
    </ligand>
</feature>
<evidence type="ECO:0000256" key="5">
    <source>
        <dbReference type="ARBA" id="ARBA00023235"/>
    </source>
</evidence>
<comment type="similarity">
    <text evidence="1 6">Belongs to the phosphopentomutase family.</text>
</comment>
<gene>
    <name evidence="6" type="primary">deoB</name>
    <name evidence="9" type="ORF">C7U55_03065</name>
</gene>
<dbReference type="GO" id="GO:0006018">
    <property type="term" value="P:2-deoxyribose 1-phosphate catabolic process"/>
    <property type="evidence" value="ECO:0007669"/>
    <property type="project" value="UniProtKB-UniRule"/>
</dbReference>
<keyword evidence="2 6" id="KW-0963">Cytoplasm</keyword>
<dbReference type="GO" id="GO:0008973">
    <property type="term" value="F:phosphopentomutase activity"/>
    <property type="evidence" value="ECO:0007669"/>
    <property type="project" value="UniProtKB-UniRule"/>
</dbReference>
<accession>A0A2T3G2P4</accession>
<dbReference type="HAMAP" id="MF_00740">
    <property type="entry name" value="Phosphopentomut"/>
    <property type="match status" value="1"/>
</dbReference>
<sequence>MNYKRIFVIVCDSMGIGNAKDADKYDDLGTNTVQHICEKCDGLNVPTLEKLGFGLLGDFKGINKISYPKAYVMKLNEVSNGKDTMTGHWEMMGLKTVKPFITFTDTGFPDEFIKLFEEKTGRKCVGNIACSGTKILDMYGEHQLKTGDWIVYTSADSVFQIAAHEDIIPLDELYKACEIAREIAMDDRWKVGRVIARPYIGSGEGQFTRTANRHDYALAPFAKTALDDLKENNFDVIGVGKIPDIFVDQGITKKIRTVSNEDGMNKTIELAKNEDFNGLAFINLVDFDAMYGHRRNSIGYGQAIESFDNQLKILIDELKDDDLLMVTADHGNDPTYKGTDHTREQVPLVIYSKQFKDHKQLNEENTFGIIGATICDNFDVKYNGIGKSILSKLK</sequence>
<dbReference type="InterPro" id="IPR017850">
    <property type="entry name" value="Alkaline_phosphatase_core_sf"/>
</dbReference>
<dbReference type="CDD" id="cd16009">
    <property type="entry name" value="PPM"/>
    <property type="match status" value="1"/>
</dbReference>
<proteinExistence type="inferred from homology"/>
<dbReference type="RefSeq" id="WP_106987290.1">
    <property type="nucleotide sequence ID" value="NZ_JBBNHF010000015.1"/>
</dbReference>
<comment type="pathway">
    <text evidence="6">Carbohydrate degradation; 2-deoxy-D-ribose 1-phosphate degradation; D-glyceraldehyde 3-phosphate and acetaldehyde from 2-deoxy-alpha-D-ribose 1-phosphate: step 1/2.</text>
</comment>
<evidence type="ECO:0000313" key="9">
    <source>
        <dbReference type="EMBL" id="PST41772.1"/>
    </source>
</evidence>
<dbReference type="EMBL" id="PYLP01000002">
    <property type="protein sequence ID" value="PST41772.1"/>
    <property type="molecule type" value="Genomic_DNA"/>
</dbReference>
<dbReference type="PANTHER" id="PTHR21110:SF0">
    <property type="entry name" value="PHOSPHOPENTOMUTASE"/>
    <property type="match status" value="1"/>
</dbReference>
<feature type="binding site" evidence="6">
    <location>
        <position position="341"/>
    </location>
    <ligand>
        <name>Mn(2+)</name>
        <dbReference type="ChEBI" id="CHEBI:29035"/>
        <label>2</label>
    </ligand>
</feature>
<dbReference type="NCBIfam" id="NF003766">
    <property type="entry name" value="PRK05362.1"/>
    <property type="match status" value="1"/>
</dbReference>
<dbReference type="GO" id="GO:0009117">
    <property type="term" value="P:nucleotide metabolic process"/>
    <property type="evidence" value="ECO:0007669"/>
    <property type="project" value="UniProtKB-UniRule"/>
</dbReference>
<comment type="catalytic activity">
    <reaction evidence="6">
        <text>alpha-D-ribose 1-phosphate = D-ribose 5-phosphate</text>
        <dbReference type="Rhea" id="RHEA:18793"/>
        <dbReference type="ChEBI" id="CHEBI:57720"/>
        <dbReference type="ChEBI" id="CHEBI:78346"/>
        <dbReference type="EC" id="5.4.2.7"/>
    </reaction>
</comment>
<dbReference type="InterPro" id="IPR010045">
    <property type="entry name" value="DeoB"/>
</dbReference>
<comment type="cofactor">
    <cofactor evidence="6">
        <name>Mn(2+)</name>
        <dbReference type="ChEBI" id="CHEBI:29035"/>
    </cofactor>
    <text evidence="6">Binds 2 manganese ions.</text>
</comment>
<evidence type="ECO:0000313" key="10">
    <source>
        <dbReference type="Proteomes" id="UP000241201"/>
    </source>
</evidence>
<feature type="binding site" evidence="6">
    <location>
        <position position="329"/>
    </location>
    <ligand>
        <name>Mn(2+)</name>
        <dbReference type="ChEBI" id="CHEBI:29035"/>
        <label>1</label>
    </ligand>
</feature>
<evidence type="ECO:0000256" key="1">
    <source>
        <dbReference type="ARBA" id="ARBA00010373"/>
    </source>
</evidence>
<dbReference type="SUPFAM" id="SSF143856">
    <property type="entry name" value="DeoB insert domain-like"/>
    <property type="match status" value="1"/>
</dbReference>
<dbReference type="GO" id="GO:0006015">
    <property type="term" value="P:5-phosphoribose 1-diphosphate biosynthetic process"/>
    <property type="evidence" value="ECO:0007669"/>
    <property type="project" value="UniProtKB-UniPathway"/>
</dbReference>
<keyword evidence="5 6" id="KW-0413">Isomerase</keyword>
<feature type="binding site" evidence="6">
    <location>
        <position position="330"/>
    </location>
    <ligand>
        <name>Mn(2+)</name>
        <dbReference type="ChEBI" id="CHEBI:29035"/>
        <label>1</label>
    </ligand>
</feature>
<dbReference type="InterPro" id="IPR024052">
    <property type="entry name" value="Phosphopentomutase_DeoB_cap_sf"/>
</dbReference>
<keyword evidence="4 6" id="KW-0464">Manganese</keyword>
<comment type="function">
    <text evidence="6">Isomerase that catalyzes the conversion of deoxy-ribose 1-phosphate (dRib-1-P) and ribose 1-phosphate (Rib-1-P) to deoxy-ribose 5-phosphate (dRib-5-P) and ribose 5-phosphate (Rib-5-P), respectively.</text>
</comment>
<dbReference type="Proteomes" id="UP000241201">
    <property type="component" value="Unassembled WGS sequence"/>
</dbReference>
<dbReference type="GO" id="GO:0043094">
    <property type="term" value="P:metabolic compound salvage"/>
    <property type="evidence" value="ECO:0007669"/>
    <property type="project" value="UniProtKB-UniRule"/>
</dbReference>
<dbReference type="PIRSF" id="PIRSF001491">
    <property type="entry name" value="Ppentomutase"/>
    <property type="match status" value="1"/>
</dbReference>
<dbReference type="AlphaFoldDB" id="A0A2T3G2P4"/>
<evidence type="ECO:0000256" key="3">
    <source>
        <dbReference type="ARBA" id="ARBA00022723"/>
    </source>
</evidence>
<dbReference type="GO" id="GO:0005829">
    <property type="term" value="C:cytosol"/>
    <property type="evidence" value="ECO:0007669"/>
    <property type="project" value="TreeGrafter"/>
</dbReference>
<dbReference type="GO" id="GO:0000287">
    <property type="term" value="F:magnesium ion binding"/>
    <property type="evidence" value="ECO:0007669"/>
    <property type="project" value="UniProtKB-UniRule"/>
</dbReference>
<comment type="subcellular location">
    <subcellularLocation>
        <location evidence="6">Cytoplasm</location>
    </subcellularLocation>
</comment>
<comment type="catalytic activity">
    <reaction evidence="6">
        <text>2-deoxy-alpha-D-ribose 1-phosphate = 2-deoxy-D-ribose 5-phosphate</text>
        <dbReference type="Rhea" id="RHEA:27658"/>
        <dbReference type="ChEBI" id="CHEBI:57259"/>
        <dbReference type="ChEBI" id="CHEBI:62877"/>
        <dbReference type="EC" id="5.4.2.7"/>
    </reaction>
</comment>
<keyword evidence="10" id="KW-1185">Reference proteome</keyword>
<feature type="binding site" evidence="6">
    <location>
        <position position="288"/>
    </location>
    <ligand>
        <name>Mn(2+)</name>
        <dbReference type="ChEBI" id="CHEBI:29035"/>
        <label>2</label>
    </ligand>
</feature>
<dbReference type="NCBIfam" id="TIGR01696">
    <property type="entry name" value="deoB"/>
    <property type="match status" value="1"/>
</dbReference>
<organism evidence="9 10">
    <name type="scientific">Faecalibacillus faecis</name>
    <dbReference type="NCBI Taxonomy" id="1982628"/>
    <lineage>
        <taxon>Bacteria</taxon>
        <taxon>Bacillati</taxon>
        <taxon>Bacillota</taxon>
        <taxon>Erysipelotrichia</taxon>
        <taxon>Erysipelotrichales</taxon>
        <taxon>Coprobacillaceae</taxon>
        <taxon>Faecalibacillus</taxon>
    </lineage>
</organism>
<protein>
    <recommendedName>
        <fullName evidence="6 7">Phosphopentomutase</fullName>
        <ecNumber evidence="6 7">5.4.2.7</ecNumber>
    </recommendedName>
    <alternativeName>
        <fullName evidence="6">Phosphodeoxyribomutase</fullName>
    </alternativeName>
</protein>
<reference evidence="10" key="1">
    <citation type="submission" date="2018-03" db="EMBL/GenBank/DDBJ databases">
        <title>Lachnoclostridium SNUG30370 gen.nov., sp.nov., isolated from human faeces.</title>
        <authorList>
            <person name="Seo B."/>
            <person name="Jeon K."/>
            <person name="Ko G."/>
        </authorList>
    </citation>
    <scope>NUCLEOTIDE SEQUENCE [LARGE SCALE GENOMIC DNA]</scope>
    <source>
        <strain evidence="10">SNUG30370</strain>
    </source>
</reference>